<dbReference type="Proteomes" id="UP001054945">
    <property type="component" value="Unassembled WGS sequence"/>
</dbReference>
<protein>
    <submittedName>
        <fullName evidence="1">Uncharacterized protein</fullName>
    </submittedName>
</protein>
<reference evidence="1 2" key="1">
    <citation type="submission" date="2021-06" db="EMBL/GenBank/DDBJ databases">
        <title>Caerostris extrusa draft genome.</title>
        <authorList>
            <person name="Kono N."/>
            <person name="Arakawa K."/>
        </authorList>
    </citation>
    <scope>NUCLEOTIDE SEQUENCE [LARGE SCALE GENOMIC DNA]</scope>
</reference>
<organism evidence="1 2">
    <name type="scientific">Caerostris extrusa</name>
    <name type="common">Bark spider</name>
    <name type="synonym">Caerostris bankana</name>
    <dbReference type="NCBI Taxonomy" id="172846"/>
    <lineage>
        <taxon>Eukaryota</taxon>
        <taxon>Metazoa</taxon>
        <taxon>Ecdysozoa</taxon>
        <taxon>Arthropoda</taxon>
        <taxon>Chelicerata</taxon>
        <taxon>Arachnida</taxon>
        <taxon>Araneae</taxon>
        <taxon>Araneomorphae</taxon>
        <taxon>Entelegynae</taxon>
        <taxon>Araneoidea</taxon>
        <taxon>Araneidae</taxon>
        <taxon>Caerostris</taxon>
    </lineage>
</organism>
<keyword evidence="2" id="KW-1185">Reference proteome</keyword>
<evidence type="ECO:0000313" key="2">
    <source>
        <dbReference type="Proteomes" id="UP001054945"/>
    </source>
</evidence>
<name>A0AAV4XQK2_CAEEX</name>
<evidence type="ECO:0000313" key="1">
    <source>
        <dbReference type="EMBL" id="GIY96623.1"/>
    </source>
</evidence>
<proteinExistence type="predicted"/>
<accession>A0AAV4XQK2</accession>
<sequence>MKSPIRSFVVIPAGTINSEASTAAITVSLCSFRVQRTELMVIASFYGENSVKVFRSRVVSFACCGFVFKTGFQFKCDSLLSVCLSELLFSCSSRVFNTRPCILYPLYTRNGISWEEKEEEARADAIHMDRTGVGAIDLSGPIARGLAAPLDHS</sequence>
<dbReference type="AlphaFoldDB" id="A0AAV4XQK2"/>
<gene>
    <name evidence="1" type="ORF">CEXT_394941</name>
</gene>
<comment type="caution">
    <text evidence="1">The sequence shown here is derived from an EMBL/GenBank/DDBJ whole genome shotgun (WGS) entry which is preliminary data.</text>
</comment>
<dbReference type="EMBL" id="BPLR01018068">
    <property type="protein sequence ID" value="GIY96623.1"/>
    <property type="molecule type" value="Genomic_DNA"/>
</dbReference>